<dbReference type="PANTHER" id="PTHR37540:SF5">
    <property type="entry name" value="TRANSCRIPTION FACTOR DOMAIN-CONTAINING PROTEIN"/>
    <property type="match status" value="1"/>
</dbReference>
<dbReference type="RefSeq" id="XP_018689279.1">
    <property type="nucleotide sequence ID" value="XM_018841570.1"/>
</dbReference>
<proteinExistence type="predicted"/>
<dbReference type="OrthoDB" id="4148495at2759"/>
<evidence type="ECO:0000256" key="1">
    <source>
        <dbReference type="SAM" id="MobiDB-lite"/>
    </source>
</evidence>
<name>A0A178Z878_9EURO</name>
<feature type="compositionally biased region" description="Polar residues" evidence="1">
    <location>
        <begin position="137"/>
        <end position="152"/>
    </location>
</feature>
<dbReference type="EMBL" id="LVYI01000010">
    <property type="protein sequence ID" value="OAP55912.1"/>
    <property type="molecule type" value="Genomic_DNA"/>
</dbReference>
<sequence>MDVLDQTSAQFEFATFNSIKVGAQGNGSSKAPFLFIVKTPTSGALSRSTTRSAAASINSHAQRWAQEAASSKAVGGGSGTQRQTDTLAFEKCLMRCRVSRLLDDPSKPSKGRRSASARQTSQIATKRVKKSKRATSESRSVATDKSLSTSPEPESRRQHDSSEDECLDNDAIQQLLGTSPSPRQTSAVDPFDCTAGTIDSDILPILQYYLSFALLSTPRGDDGQKPPDAVFVQHFSSIDAIIQGCMRKSVHMYALLAATASRMRRVSGISFRADNGPELYLHKALQCLRLLLDSQSAAEDRQIILDIYYLSVCGWYMENYGESKTHFNILKHFWKTLTPGQSTLDRYIYNMLSYNAIFLESDATQLEGSVVTPELLCPPAGSEKMHQSLGWHPNRIYSSHQCSAFPGALEQTTYSPDLKNVVQELPSLLRLFNHFHHNPDFIGPETDWVLSKSKFLVLRLLEMPSYGGELCCRLALVLLLRHISQSTLTKFHCTDESIYSSSAAEKRPPIEPASITQRLKHQLQFEILQPLNTVGSGIDTALRSTSGTCVTWTGRSERLLLWILITGLFGARSTDQKDEYQWFWDRTVALIQALGVRTMKLLKELMKSFVWVEGMLDDQALEKLFWLGSVSDEGDDE</sequence>
<feature type="region of interest" description="Disordered" evidence="1">
    <location>
        <begin position="102"/>
        <end position="165"/>
    </location>
</feature>
<evidence type="ECO:0000313" key="2">
    <source>
        <dbReference type="EMBL" id="OAP55912.1"/>
    </source>
</evidence>
<dbReference type="AlphaFoldDB" id="A0A178Z878"/>
<dbReference type="STRING" id="1367422.A0A178Z878"/>
<keyword evidence="3" id="KW-1185">Reference proteome</keyword>
<organism evidence="2 3">
    <name type="scientific">Fonsecaea erecta</name>
    <dbReference type="NCBI Taxonomy" id="1367422"/>
    <lineage>
        <taxon>Eukaryota</taxon>
        <taxon>Fungi</taxon>
        <taxon>Dikarya</taxon>
        <taxon>Ascomycota</taxon>
        <taxon>Pezizomycotina</taxon>
        <taxon>Eurotiomycetes</taxon>
        <taxon>Chaetothyriomycetidae</taxon>
        <taxon>Chaetothyriales</taxon>
        <taxon>Herpotrichiellaceae</taxon>
        <taxon>Fonsecaea</taxon>
    </lineage>
</organism>
<dbReference type="GeneID" id="30014232"/>
<protein>
    <submittedName>
        <fullName evidence="2">Uncharacterized protein</fullName>
    </submittedName>
</protein>
<gene>
    <name evidence="2" type="ORF">AYL99_10064</name>
</gene>
<dbReference type="PANTHER" id="PTHR37540">
    <property type="entry name" value="TRANSCRIPTION FACTOR (ACR-2), PUTATIVE-RELATED-RELATED"/>
    <property type="match status" value="1"/>
</dbReference>
<comment type="caution">
    <text evidence="2">The sequence shown here is derived from an EMBL/GenBank/DDBJ whole genome shotgun (WGS) entry which is preliminary data.</text>
</comment>
<dbReference type="Proteomes" id="UP000078343">
    <property type="component" value="Unassembled WGS sequence"/>
</dbReference>
<evidence type="ECO:0000313" key="3">
    <source>
        <dbReference type="Proteomes" id="UP000078343"/>
    </source>
</evidence>
<reference evidence="2 3" key="1">
    <citation type="submission" date="2016-04" db="EMBL/GenBank/DDBJ databases">
        <title>Draft genome of Fonsecaea erecta CBS 125763.</title>
        <authorList>
            <person name="Weiss V.A."/>
            <person name="Vicente V.A."/>
            <person name="Raittz R.T."/>
            <person name="Moreno L.F."/>
            <person name="De Souza E.M."/>
            <person name="Pedrosa F.O."/>
            <person name="Steffens M.B."/>
            <person name="Faoro H."/>
            <person name="Tadra-Sfeir M.Z."/>
            <person name="Najafzadeh M.J."/>
            <person name="Felipe M.S."/>
            <person name="Teixeira M."/>
            <person name="Sun J."/>
            <person name="Xi L."/>
            <person name="Gomes R."/>
            <person name="De Azevedo C.M."/>
            <person name="Salgado C.G."/>
            <person name="Da Silva M.B."/>
            <person name="Nascimento M.F."/>
            <person name="Queiroz-Telles F."/>
            <person name="Attili D.S."/>
            <person name="Gorbushina A."/>
        </authorList>
    </citation>
    <scope>NUCLEOTIDE SEQUENCE [LARGE SCALE GENOMIC DNA]</scope>
    <source>
        <strain evidence="2 3">CBS 125763</strain>
    </source>
</reference>
<accession>A0A178Z878</accession>